<accession>A0A6J5KH57</accession>
<reference evidence="1" key="1">
    <citation type="submission" date="2020-04" db="EMBL/GenBank/DDBJ databases">
        <authorList>
            <person name="Chiriac C."/>
            <person name="Salcher M."/>
            <person name="Ghai R."/>
            <person name="Kavagutti S V."/>
        </authorList>
    </citation>
    <scope>NUCLEOTIDE SEQUENCE</scope>
</reference>
<gene>
    <name evidence="1" type="ORF">UFOVP13_36</name>
</gene>
<dbReference type="EMBL" id="LR796145">
    <property type="protein sequence ID" value="CAB4121348.1"/>
    <property type="molecule type" value="Genomic_DNA"/>
</dbReference>
<organism evidence="1">
    <name type="scientific">uncultured Caudovirales phage</name>
    <dbReference type="NCBI Taxonomy" id="2100421"/>
    <lineage>
        <taxon>Viruses</taxon>
        <taxon>Duplodnaviria</taxon>
        <taxon>Heunggongvirae</taxon>
        <taxon>Uroviricota</taxon>
        <taxon>Caudoviricetes</taxon>
        <taxon>Peduoviridae</taxon>
        <taxon>Maltschvirus</taxon>
        <taxon>Maltschvirus maltsch</taxon>
    </lineage>
</organism>
<proteinExistence type="predicted"/>
<sequence>MTVCEQEALFDSAHAAMVFAFNISTQCFDRPLLARMATPARSDSKGLSGLDGAAQAGMIRAEIHALGDLAENILTARFAPSFHPCSCRSKCCSGKQINPEWSGSIAWLANHVRNTALSGTYADYRVRRSCIIRHFQGKQQRITLEALADSCGIARNSAGAYVSKVSKFLKIMESQAYGAISDKLQSISVIA</sequence>
<name>A0A6J5KH57_9CAUD</name>
<protein>
    <submittedName>
        <fullName evidence="1">Uncharacterized protein</fullName>
    </submittedName>
</protein>
<evidence type="ECO:0000313" key="1">
    <source>
        <dbReference type="EMBL" id="CAB4121348.1"/>
    </source>
</evidence>